<feature type="compositionally biased region" description="Basic and acidic residues" evidence="1">
    <location>
        <begin position="118"/>
        <end position="137"/>
    </location>
</feature>
<protein>
    <submittedName>
        <fullName evidence="2">Uncharacterized protein</fullName>
    </submittedName>
</protein>
<keyword evidence="3" id="KW-1185">Reference proteome</keyword>
<dbReference type="EMBL" id="BAABHO010000019">
    <property type="protein sequence ID" value="GAA4790813.1"/>
    <property type="molecule type" value="Genomic_DNA"/>
</dbReference>
<sequence>MDLVDGAEPRQRLQHDDGVGLPPQRLHRRGGRHGHPDHDPRRAPGPGDRHRGQRGRRGDGAVADHDDGAARQRHRGPVRVPVAGLAPHDDGLAPLRLLERHRRPGRQRDGDPVLGDGAHGDVRLQGEAHLPHHDHVQRCPQGPRDLRGHPDPAPGQREHDGVVRPLVPESAREPGPRVGAVDEEHRSRRRRGSAHAGDRARSRDGG</sequence>
<accession>A0ABP9B596</accession>
<feature type="compositionally biased region" description="Basic and acidic residues" evidence="1">
    <location>
        <begin position="196"/>
        <end position="206"/>
    </location>
</feature>
<comment type="caution">
    <text evidence="2">The sequence shown here is derived from an EMBL/GenBank/DDBJ whole genome shotgun (WGS) entry which is preliminary data.</text>
</comment>
<feature type="compositionally biased region" description="Basic and acidic residues" evidence="1">
    <location>
        <begin position="34"/>
        <end position="70"/>
    </location>
</feature>
<evidence type="ECO:0000313" key="2">
    <source>
        <dbReference type="EMBL" id="GAA4790813.1"/>
    </source>
</evidence>
<gene>
    <name evidence="2" type="ORF">GCM10023200_27380</name>
</gene>
<reference evidence="3" key="1">
    <citation type="journal article" date="2019" name="Int. J. Syst. Evol. Microbiol.">
        <title>The Global Catalogue of Microorganisms (GCM) 10K type strain sequencing project: providing services to taxonomists for standard genome sequencing and annotation.</title>
        <authorList>
            <consortium name="The Broad Institute Genomics Platform"/>
            <consortium name="The Broad Institute Genome Sequencing Center for Infectious Disease"/>
            <person name="Wu L."/>
            <person name="Ma J."/>
        </authorList>
    </citation>
    <scope>NUCLEOTIDE SEQUENCE [LARGE SCALE GENOMIC DNA]</scope>
    <source>
        <strain evidence="3">JCM 17979</strain>
    </source>
</reference>
<organism evidence="2 3">
    <name type="scientific">Actinomycetospora chlora</name>
    <dbReference type="NCBI Taxonomy" id="663608"/>
    <lineage>
        <taxon>Bacteria</taxon>
        <taxon>Bacillati</taxon>
        <taxon>Actinomycetota</taxon>
        <taxon>Actinomycetes</taxon>
        <taxon>Pseudonocardiales</taxon>
        <taxon>Pseudonocardiaceae</taxon>
        <taxon>Actinomycetospora</taxon>
    </lineage>
</organism>
<feature type="compositionally biased region" description="Basic and acidic residues" evidence="1">
    <location>
        <begin position="7"/>
        <end position="18"/>
    </location>
</feature>
<proteinExistence type="predicted"/>
<evidence type="ECO:0000313" key="3">
    <source>
        <dbReference type="Proteomes" id="UP001500928"/>
    </source>
</evidence>
<feature type="compositionally biased region" description="Basic and acidic residues" evidence="1">
    <location>
        <begin position="170"/>
        <end position="186"/>
    </location>
</feature>
<feature type="compositionally biased region" description="Basic and acidic residues" evidence="1">
    <location>
        <begin position="144"/>
        <end position="162"/>
    </location>
</feature>
<dbReference type="Proteomes" id="UP001500928">
    <property type="component" value="Unassembled WGS sequence"/>
</dbReference>
<dbReference type="RefSeq" id="WP_345415315.1">
    <property type="nucleotide sequence ID" value="NZ_BAABHO010000019.1"/>
</dbReference>
<evidence type="ECO:0000256" key="1">
    <source>
        <dbReference type="SAM" id="MobiDB-lite"/>
    </source>
</evidence>
<name>A0ABP9B596_9PSEU</name>
<feature type="region of interest" description="Disordered" evidence="1">
    <location>
        <begin position="1"/>
        <end position="206"/>
    </location>
</feature>